<feature type="region of interest" description="Disordered" evidence="1">
    <location>
        <begin position="60"/>
        <end position="80"/>
    </location>
</feature>
<sequence length="80" mass="9080">MAHSRELAKIAEEAFAMLEEGVAKEMVRQPLIPQASPQKPMDCFEAARAYGGMLKVDFRRKKFPPPPPPPLRFPKLARFD</sequence>
<dbReference type="EMBL" id="KK198760">
    <property type="protein sequence ID" value="KCW58404.1"/>
    <property type="molecule type" value="Genomic_DNA"/>
</dbReference>
<proteinExistence type="predicted"/>
<reference evidence="2" key="1">
    <citation type="submission" date="2013-07" db="EMBL/GenBank/DDBJ databases">
        <title>The genome of Eucalyptus grandis.</title>
        <authorList>
            <person name="Schmutz J."/>
            <person name="Hayes R."/>
            <person name="Myburg A."/>
            <person name="Tuskan G."/>
            <person name="Grattapaglia D."/>
            <person name="Rokhsar D.S."/>
        </authorList>
    </citation>
    <scope>NUCLEOTIDE SEQUENCE</scope>
    <source>
        <tissue evidence="2">Leaf extractions</tissue>
    </source>
</reference>
<protein>
    <submittedName>
        <fullName evidence="2">Uncharacterized protein</fullName>
    </submittedName>
</protein>
<evidence type="ECO:0000256" key="1">
    <source>
        <dbReference type="SAM" id="MobiDB-lite"/>
    </source>
</evidence>
<evidence type="ECO:0000313" key="2">
    <source>
        <dbReference type="EMBL" id="KCW58404.1"/>
    </source>
</evidence>
<dbReference type="AlphaFoldDB" id="A0A059AXD7"/>
<dbReference type="Gramene" id="KCW58404">
    <property type="protein sequence ID" value="KCW58404"/>
    <property type="gene ID" value="EUGRSUZ_H01090"/>
</dbReference>
<dbReference type="InParanoid" id="A0A059AXD7"/>
<name>A0A059AXD7_EUCGR</name>
<organism evidence="2">
    <name type="scientific">Eucalyptus grandis</name>
    <name type="common">Flooded gum</name>
    <dbReference type="NCBI Taxonomy" id="71139"/>
    <lineage>
        <taxon>Eukaryota</taxon>
        <taxon>Viridiplantae</taxon>
        <taxon>Streptophyta</taxon>
        <taxon>Embryophyta</taxon>
        <taxon>Tracheophyta</taxon>
        <taxon>Spermatophyta</taxon>
        <taxon>Magnoliopsida</taxon>
        <taxon>eudicotyledons</taxon>
        <taxon>Gunneridae</taxon>
        <taxon>Pentapetalae</taxon>
        <taxon>rosids</taxon>
        <taxon>malvids</taxon>
        <taxon>Myrtales</taxon>
        <taxon>Myrtaceae</taxon>
        <taxon>Myrtoideae</taxon>
        <taxon>Eucalypteae</taxon>
        <taxon>Eucalyptus</taxon>
    </lineage>
</organism>
<accession>A0A059AXD7</accession>
<gene>
    <name evidence="2" type="ORF">EUGRSUZ_H01090</name>
</gene>